<evidence type="ECO:0000313" key="1">
    <source>
        <dbReference type="EMBL" id="GJB92301.1"/>
    </source>
</evidence>
<dbReference type="RefSeq" id="WP_190284501.1">
    <property type="nucleotide sequence ID" value="NZ_AP024404.1"/>
</dbReference>
<proteinExistence type="predicted"/>
<dbReference type="AlphaFoldDB" id="A0ABD0B7W8"/>
<dbReference type="EMBL" id="BPOP01000022">
    <property type="protein sequence ID" value="GJB92301.1"/>
    <property type="molecule type" value="Genomic_DNA"/>
</dbReference>
<protein>
    <submittedName>
        <fullName evidence="1">Uncharacterized protein</fullName>
    </submittedName>
</protein>
<reference evidence="1 2" key="1">
    <citation type="submission" date="2021-07" db="EMBL/GenBank/DDBJ databases">
        <title>Draft genome sequence of carbapenem-resistant Aeromonas spp. in Japan.</title>
        <authorList>
            <person name="Maehana S."/>
            <person name="Suzuki M."/>
            <person name="Kitasato H."/>
        </authorList>
    </citation>
    <scope>NUCLEOTIDE SEQUENCE [LARGE SCALE GENOMIC DNA]</scope>
    <source>
        <strain evidence="1 2">KAM382</strain>
    </source>
</reference>
<name>A0ABD0B7W8_AERCA</name>
<organism evidence="1 2">
    <name type="scientific">Aeromonas caviae</name>
    <name type="common">Aeromonas punctata</name>
    <dbReference type="NCBI Taxonomy" id="648"/>
    <lineage>
        <taxon>Bacteria</taxon>
        <taxon>Pseudomonadati</taxon>
        <taxon>Pseudomonadota</taxon>
        <taxon>Gammaproteobacteria</taxon>
        <taxon>Aeromonadales</taxon>
        <taxon>Aeromonadaceae</taxon>
        <taxon>Aeromonas</taxon>
    </lineage>
</organism>
<accession>A0ABD0B7W8</accession>
<comment type="caution">
    <text evidence="1">The sequence shown here is derived from an EMBL/GenBank/DDBJ whole genome shotgun (WGS) entry which is preliminary data.</text>
</comment>
<evidence type="ECO:0000313" key="2">
    <source>
        <dbReference type="Proteomes" id="UP000737420"/>
    </source>
</evidence>
<gene>
    <name evidence="1" type="ORF">KAM382_23620</name>
</gene>
<dbReference type="Proteomes" id="UP000737420">
    <property type="component" value="Unassembled WGS sequence"/>
</dbReference>
<sequence length="80" mass="8728">MALSFDEIGTNKTKEIRFKAPAALVEEFERGRKELKDLGVVANTNDEFVKVLTKMNADIQAYLKDNQIKGNPGADSVGGA</sequence>